<dbReference type="InterPro" id="IPR015422">
    <property type="entry name" value="PyrdxlP-dep_Trfase_small"/>
</dbReference>
<dbReference type="AlphaFoldDB" id="A0A2N1JBI8"/>
<evidence type="ECO:0000256" key="2">
    <source>
        <dbReference type="ARBA" id="ARBA00022898"/>
    </source>
</evidence>
<proteinExistence type="predicted"/>
<evidence type="ECO:0000313" key="3">
    <source>
        <dbReference type="EMBL" id="PKI83882.1"/>
    </source>
</evidence>
<accession>A0A2N1JBI8</accession>
<dbReference type="FunFam" id="3.40.640.10:FF:000094">
    <property type="entry name" value="Probable cystathionine gamma-synthase"/>
    <property type="match status" value="1"/>
</dbReference>
<gene>
    <name evidence="3" type="ORF">MVES_002285</name>
</gene>
<dbReference type="SUPFAM" id="SSF53383">
    <property type="entry name" value="PLP-dependent transferases"/>
    <property type="match status" value="1"/>
</dbReference>
<organism evidence="3 4">
    <name type="scientific">Malassezia vespertilionis</name>
    <dbReference type="NCBI Taxonomy" id="2020962"/>
    <lineage>
        <taxon>Eukaryota</taxon>
        <taxon>Fungi</taxon>
        <taxon>Dikarya</taxon>
        <taxon>Basidiomycota</taxon>
        <taxon>Ustilaginomycotina</taxon>
        <taxon>Malasseziomycetes</taxon>
        <taxon>Malasseziales</taxon>
        <taxon>Malasseziaceae</taxon>
        <taxon>Malassezia</taxon>
    </lineage>
</organism>
<sequence length="686" mass="75155">MVDVDARASAGLMPYVPIGEPIPPNVDHAVSVSLPTWQDIVDYEEGRLNDVLQTGYPRFFIHRSIQKLARALEHKFARPAEQCMLFPTAQNASQCRDFIRGMEAKRIASKGSAKEKIPIRIVRFSILPSESQDVRAPCSVRNSAASTANAPLMLYSVVYPSPLYPLAKRFWQHTGAGISSRLAEECLRILAHNQSLLGDCDKFAQPNAPARRNSVSVPARGGGFGRSRYQLRGTEGSFAPLEPTCPDDSLEEELTVEHAVFVEERYGRNLPFGHASRAKLALRRRIAGTLLGDAMPEEDAAEPLVSARAVAGVSENDVYLFSCGMGAIFAAHQTLMLERTWSDQGLDFSRDACMQALRRMEDPSFALGPYTIGKSVCFGFPYTDTLKVLQKWGPGCTFYGHGTDADLDAFEAMLAAQPSDEPRIVSLFCEFPSNPLLRSPDLPRIRKLADKYDFSIVVDETVGNFVNVEVLPYADIVVSSLTKVFSGECNVMGGSLVLNPKGRREPFLRHVLNATYQDSVWPEDAVFLERNSRDFVTRIAQIDKNTEMVADFLHTQMQAPGSTIEAVYYPKFVTTAHYNACRRAQPYGDGKSSGAGFGGLFSVQFADFAGARAFYDNLACAKGPSLGTNCTLACPYTLLAHYSELDWAASMDVSVNLVRVSVGLEDSGALLAAFQVALEAAQRAAA</sequence>
<dbReference type="GO" id="GO:0030170">
    <property type="term" value="F:pyridoxal phosphate binding"/>
    <property type="evidence" value="ECO:0007669"/>
    <property type="project" value="InterPro"/>
</dbReference>
<dbReference type="Proteomes" id="UP000232875">
    <property type="component" value="Unassembled WGS sequence"/>
</dbReference>
<evidence type="ECO:0008006" key="5">
    <source>
        <dbReference type="Google" id="ProtNLM"/>
    </source>
</evidence>
<dbReference type="EMBL" id="KZ454990">
    <property type="protein sequence ID" value="PKI83882.1"/>
    <property type="molecule type" value="Genomic_DNA"/>
</dbReference>
<dbReference type="PANTHER" id="PTHR42699">
    <property type="match status" value="1"/>
</dbReference>
<dbReference type="InterPro" id="IPR015421">
    <property type="entry name" value="PyrdxlP-dep_Trfase_major"/>
</dbReference>
<dbReference type="Pfam" id="PF01053">
    <property type="entry name" value="Cys_Met_Meta_PP"/>
    <property type="match status" value="1"/>
</dbReference>
<dbReference type="InterPro" id="IPR000277">
    <property type="entry name" value="Cys/Met-Metab_PyrdxlP-dep_enz"/>
</dbReference>
<keyword evidence="2" id="KW-0663">Pyridoxal phosphate</keyword>
<protein>
    <recommendedName>
        <fullName evidence="5">Cystathionine gamma-synthase</fullName>
    </recommendedName>
</protein>
<dbReference type="InterPro" id="IPR051750">
    <property type="entry name" value="Trans-sulfuration_enzymes"/>
</dbReference>
<name>A0A2N1JBI8_9BASI</name>
<dbReference type="Gene3D" id="3.90.1150.10">
    <property type="entry name" value="Aspartate Aminotransferase, domain 1"/>
    <property type="match status" value="1"/>
</dbReference>
<keyword evidence="4" id="KW-1185">Reference proteome</keyword>
<dbReference type="STRING" id="2020962.A0A2N1JBI8"/>
<dbReference type="InterPro" id="IPR015424">
    <property type="entry name" value="PyrdxlP-dep_Trfase"/>
</dbReference>
<dbReference type="PANTHER" id="PTHR42699:SF1">
    <property type="entry name" value="CYSTATHIONINE GAMMA-SYNTHASE-RELATED"/>
    <property type="match status" value="1"/>
</dbReference>
<dbReference type="OrthoDB" id="10047078at2759"/>
<evidence type="ECO:0000256" key="1">
    <source>
        <dbReference type="ARBA" id="ARBA00001933"/>
    </source>
</evidence>
<comment type="cofactor">
    <cofactor evidence="1">
        <name>pyridoxal 5'-phosphate</name>
        <dbReference type="ChEBI" id="CHEBI:597326"/>
    </cofactor>
</comment>
<dbReference type="Gene3D" id="3.40.640.10">
    <property type="entry name" value="Type I PLP-dependent aspartate aminotransferase-like (Major domain)"/>
    <property type="match status" value="1"/>
</dbReference>
<evidence type="ECO:0000313" key="4">
    <source>
        <dbReference type="Proteomes" id="UP000232875"/>
    </source>
</evidence>
<dbReference type="GO" id="GO:0019346">
    <property type="term" value="P:transsulfuration"/>
    <property type="evidence" value="ECO:0007669"/>
    <property type="project" value="InterPro"/>
</dbReference>
<reference evidence="3 4" key="1">
    <citation type="submission" date="2017-10" db="EMBL/GenBank/DDBJ databases">
        <title>A novel species of cold-tolerant Malassezia isolated from bats.</title>
        <authorList>
            <person name="Lorch J.M."/>
            <person name="Palmer J.M."/>
            <person name="Vanderwolf K.J."/>
            <person name="Schmidt K.Z."/>
            <person name="Verant M.L."/>
            <person name="Weller T.J."/>
            <person name="Blehert D.S."/>
        </authorList>
    </citation>
    <scope>NUCLEOTIDE SEQUENCE [LARGE SCALE GENOMIC DNA]</scope>
    <source>
        <strain evidence="3 4">NWHC:44797-103</strain>
    </source>
</reference>
<dbReference type="GO" id="GO:0003962">
    <property type="term" value="F:cystathionine gamma-synthase activity"/>
    <property type="evidence" value="ECO:0007669"/>
    <property type="project" value="TreeGrafter"/>
</dbReference>